<comment type="caution">
    <text evidence="2">The sequence shown here is derived from an EMBL/GenBank/DDBJ whole genome shotgun (WGS) entry which is preliminary data.</text>
</comment>
<keyword evidence="1" id="KW-0812">Transmembrane</keyword>
<keyword evidence="1" id="KW-0472">Membrane</keyword>
<dbReference type="Proteomes" id="UP000751190">
    <property type="component" value="Unassembled WGS sequence"/>
</dbReference>
<dbReference type="AlphaFoldDB" id="A0A8J6CHQ9"/>
<keyword evidence="3" id="KW-1185">Reference proteome</keyword>
<sequence length="208" mass="24273">MASTAPPSNLAHSVILACQTGGICFAVAHYTLELRAQGERREDRETLAALDRCAAFALHAERAVLELEYYRRSIEQREQRRARWAWFFGGCSEPRPWAEVWLDARNAFEPRAREGEANRVALKNLWFIAKQAWERHPTRRDARIMRDFFFDAPLNAALAQRCLRLCEEMDEARLKRRGRPFGGADRPSIYPFMEEAYAIADRHHVRRR</sequence>
<name>A0A8J6CHQ9_DIALT</name>
<dbReference type="EMBL" id="JAGTXO010000005">
    <property type="protein sequence ID" value="KAG8468008.1"/>
    <property type="molecule type" value="Genomic_DNA"/>
</dbReference>
<evidence type="ECO:0000313" key="3">
    <source>
        <dbReference type="Proteomes" id="UP000751190"/>
    </source>
</evidence>
<evidence type="ECO:0000313" key="2">
    <source>
        <dbReference type="EMBL" id="KAG8468008.1"/>
    </source>
</evidence>
<gene>
    <name evidence="2" type="ORF">KFE25_007060</name>
</gene>
<accession>A0A8J6CHQ9</accession>
<proteinExistence type="predicted"/>
<protein>
    <submittedName>
        <fullName evidence="2">Uncharacterized protein</fullName>
    </submittedName>
</protein>
<reference evidence="2" key="1">
    <citation type="submission" date="2021-05" db="EMBL/GenBank/DDBJ databases">
        <title>The genome of the haptophyte Pavlova lutheri (Diacronema luteri, Pavlovales) - a model for lipid biosynthesis in eukaryotic algae.</title>
        <authorList>
            <person name="Hulatt C.J."/>
            <person name="Posewitz M.C."/>
        </authorList>
    </citation>
    <scope>NUCLEOTIDE SEQUENCE</scope>
    <source>
        <strain evidence="2">NIVA-4/92</strain>
    </source>
</reference>
<keyword evidence="1" id="KW-1133">Transmembrane helix</keyword>
<feature type="transmembrane region" description="Helical" evidence="1">
    <location>
        <begin position="12"/>
        <end position="32"/>
    </location>
</feature>
<evidence type="ECO:0000256" key="1">
    <source>
        <dbReference type="SAM" id="Phobius"/>
    </source>
</evidence>
<dbReference type="OrthoDB" id="10498767at2759"/>
<organism evidence="2 3">
    <name type="scientific">Diacronema lutheri</name>
    <name type="common">Unicellular marine alga</name>
    <name type="synonym">Monochrysis lutheri</name>
    <dbReference type="NCBI Taxonomy" id="2081491"/>
    <lineage>
        <taxon>Eukaryota</taxon>
        <taxon>Haptista</taxon>
        <taxon>Haptophyta</taxon>
        <taxon>Pavlovophyceae</taxon>
        <taxon>Pavlovales</taxon>
        <taxon>Pavlovaceae</taxon>
        <taxon>Diacronema</taxon>
    </lineage>
</organism>